<dbReference type="EMBL" id="UZAN01040204">
    <property type="protein sequence ID" value="VDP68803.1"/>
    <property type="molecule type" value="Genomic_DNA"/>
</dbReference>
<reference evidence="3" key="1">
    <citation type="submission" date="2016-06" db="UniProtKB">
        <authorList>
            <consortium name="WormBaseParasite"/>
        </authorList>
    </citation>
    <scope>IDENTIFICATION</scope>
</reference>
<organism evidence="3">
    <name type="scientific">Echinostoma caproni</name>
    <dbReference type="NCBI Taxonomy" id="27848"/>
    <lineage>
        <taxon>Eukaryota</taxon>
        <taxon>Metazoa</taxon>
        <taxon>Spiralia</taxon>
        <taxon>Lophotrochozoa</taxon>
        <taxon>Platyhelminthes</taxon>
        <taxon>Trematoda</taxon>
        <taxon>Digenea</taxon>
        <taxon>Plagiorchiida</taxon>
        <taxon>Echinostomata</taxon>
        <taxon>Echinostomatoidea</taxon>
        <taxon>Echinostomatidae</taxon>
        <taxon>Echinostoma</taxon>
    </lineage>
</organism>
<dbReference type="OrthoDB" id="6243574at2759"/>
<reference evidence="1 2" key="2">
    <citation type="submission" date="2018-11" db="EMBL/GenBank/DDBJ databases">
        <authorList>
            <consortium name="Pathogen Informatics"/>
        </authorList>
    </citation>
    <scope>NUCLEOTIDE SEQUENCE [LARGE SCALE GENOMIC DNA]</scope>
    <source>
        <strain evidence="1 2">Egypt</strain>
    </source>
</reference>
<accession>A0A183A8E2</accession>
<name>A0A183A8E2_9TREM</name>
<dbReference type="Proteomes" id="UP000272942">
    <property type="component" value="Unassembled WGS sequence"/>
</dbReference>
<dbReference type="AlphaFoldDB" id="A0A183A8E2"/>
<dbReference type="WBParaSite" id="ECPE_0000323001-mRNA-1">
    <property type="protein sequence ID" value="ECPE_0000323001-mRNA-1"/>
    <property type="gene ID" value="ECPE_0000323001"/>
</dbReference>
<keyword evidence="2" id="KW-1185">Reference proteome</keyword>
<protein>
    <submittedName>
        <fullName evidence="3">Reverse transcriptase domain-containing protein</fullName>
    </submittedName>
</protein>
<evidence type="ECO:0000313" key="3">
    <source>
        <dbReference type="WBParaSite" id="ECPE_0000323001-mRNA-1"/>
    </source>
</evidence>
<proteinExistence type="predicted"/>
<evidence type="ECO:0000313" key="2">
    <source>
        <dbReference type="Proteomes" id="UP000272942"/>
    </source>
</evidence>
<evidence type="ECO:0000313" key="1">
    <source>
        <dbReference type="EMBL" id="VDP68803.1"/>
    </source>
</evidence>
<sequence>MEAIVADLLMEYLEKHELLSPTQHGSRHKRSSNTNLLLARNEWTKSVDTVQPLDIVYLDFSKAFDRVVGQFPAVCAKNLTTSLPAVCCPIPVGSTEPCGGPGRGLCREALPISEDLDLFPVEEPFLLDDRLAWPTRFLRAVCACQVGAEYLSDVTLVDIQPVLIVNV</sequence>
<gene>
    <name evidence="1" type="ORF">ECPE_LOCUS3227</name>
</gene>